<dbReference type="PANTHER" id="PTHR46236:SF12">
    <property type="entry name" value="MATH DOMAIN-CONTAINING PROTEIN"/>
    <property type="match status" value="1"/>
</dbReference>
<dbReference type="PROSITE" id="PS50144">
    <property type="entry name" value="MATH"/>
    <property type="match status" value="1"/>
</dbReference>
<dbReference type="PANTHER" id="PTHR46236">
    <property type="entry name" value="TRAF-LIKE SUPERFAMILY PROTEIN"/>
    <property type="match status" value="1"/>
</dbReference>
<evidence type="ECO:0000313" key="5">
    <source>
        <dbReference type="Proteomes" id="UP000467841"/>
    </source>
</evidence>
<keyword evidence="5" id="KW-1185">Reference proteome</keyword>
<name>A0A6D2JZP3_9BRAS</name>
<evidence type="ECO:0000256" key="1">
    <source>
        <dbReference type="ARBA" id="ARBA00023054"/>
    </source>
</evidence>
<organism evidence="4 5">
    <name type="scientific">Microthlaspi erraticum</name>
    <dbReference type="NCBI Taxonomy" id="1685480"/>
    <lineage>
        <taxon>Eukaryota</taxon>
        <taxon>Viridiplantae</taxon>
        <taxon>Streptophyta</taxon>
        <taxon>Embryophyta</taxon>
        <taxon>Tracheophyta</taxon>
        <taxon>Spermatophyta</taxon>
        <taxon>Magnoliopsida</taxon>
        <taxon>eudicotyledons</taxon>
        <taxon>Gunneridae</taxon>
        <taxon>Pentapetalae</taxon>
        <taxon>rosids</taxon>
        <taxon>malvids</taxon>
        <taxon>Brassicales</taxon>
        <taxon>Brassicaceae</taxon>
        <taxon>Coluteocarpeae</taxon>
        <taxon>Microthlaspi</taxon>
    </lineage>
</organism>
<dbReference type="SMART" id="SM00061">
    <property type="entry name" value="MATH"/>
    <property type="match status" value="1"/>
</dbReference>
<dbReference type="SUPFAM" id="SSF49599">
    <property type="entry name" value="TRAF domain-like"/>
    <property type="match status" value="1"/>
</dbReference>
<feature type="coiled-coil region" evidence="2">
    <location>
        <begin position="251"/>
        <end position="302"/>
    </location>
</feature>
<dbReference type="Gene3D" id="2.60.210.10">
    <property type="entry name" value="Apoptosis, Tumor Necrosis Factor Receptor Associated Protein 2, Chain A"/>
    <property type="match status" value="1"/>
</dbReference>
<dbReference type="Pfam" id="PF22486">
    <property type="entry name" value="MATH_2"/>
    <property type="match status" value="1"/>
</dbReference>
<dbReference type="InterPro" id="IPR007942">
    <property type="entry name" value="PLipase-like"/>
</dbReference>
<dbReference type="AlphaFoldDB" id="A0A6D2JZP3"/>
<proteinExistence type="predicted"/>
<sequence>MEDQEQTCFTFEIDNFSEKEDEIVSPNFLSGGCEWYVEVCPKGDTVDDHLSLYLCVANPESLRLGWKRRATYSLIILNQSGKELFIEDESCKMFCAQFTGWGWAKVVPLKELQEEGFIEKNKLIIRVEVKVVEVVDEGDDNENEAFDYEGFQILYSQVFLVSWIFDEHPDFAVNVRPKNQRVKTTYMNILLDLIETLDKPPRSITESELSNAQSDLIDLTEAGFKLDWLKTKLDEVSLERKKANATDGSRVQELEEHIKNLKVELNEEKIKTATVSDLKDEVSYLKAEVSNLRAELNKEKGKSAAKFMSLEQTVLNLRAELNKEKGVISSWDVLDYA</sequence>
<evidence type="ECO:0000259" key="3">
    <source>
        <dbReference type="PROSITE" id="PS50144"/>
    </source>
</evidence>
<evidence type="ECO:0000313" key="4">
    <source>
        <dbReference type="EMBL" id="CAA7047331.1"/>
    </source>
</evidence>
<dbReference type="EMBL" id="CACVBM020001373">
    <property type="protein sequence ID" value="CAA7047331.1"/>
    <property type="molecule type" value="Genomic_DNA"/>
</dbReference>
<keyword evidence="1 2" id="KW-0175">Coiled coil</keyword>
<dbReference type="InterPro" id="IPR002083">
    <property type="entry name" value="MATH/TRAF_dom"/>
</dbReference>
<gene>
    <name evidence="4" type="ORF">MERR_LOCUS34566</name>
</gene>
<feature type="domain" description="MATH" evidence="3">
    <location>
        <begin position="6"/>
        <end position="129"/>
    </location>
</feature>
<dbReference type="CDD" id="cd00121">
    <property type="entry name" value="MATH"/>
    <property type="match status" value="1"/>
</dbReference>
<dbReference type="InterPro" id="IPR008974">
    <property type="entry name" value="TRAF-like"/>
</dbReference>
<dbReference type="Pfam" id="PF05278">
    <property type="entry name" value="PEARLI-4"/>
    <property type="match status" value="1"/>
</dbReference>
<dbReference type="Proteomes" id="UP000467841">
    <property type="component" value="Unassembled WGS sequence"/>
</dbReference>
<protein>
    <recommendedName>
        <fullName evidence="3">MATH domain-containing protein</fullName>
    </recommendedName>
</protein>
<comment type="caution">
    <text evidence="4">The sequence shown here is derived from an EMBL/GenBank/DDBJ whole genome shotgun (WGS) entry which is preliminary data.</text>
</comment>
<accession>A0A6D2JZP3</accession>
<dbReference type="InterPro" id="IPR050804">
    <property type="entry name" value="MCC"/>
</dbReference>
<reference evidence="4" key="1">
    <citation type="submission" date="2020-01" db="EMBL/GenBank/DDBJ databases">
        <authorList>
            <person name="Mishra B."/>
        </authorList>
    </citation>
    <scope>NUCLEOTIDE SEQUENCE [LARGE SCALE GENOMIC DNA]</scope>
</reference>
<evidence type="ECO:0000256" key="2">
    <source>
        <dbReference type="SAM" id="Coils"/>
    </source>
</evidence>
<dbReference type="OrthoDB" id="507001at2759"/>